<proteinExistence type="predicted"/>
<name>A0ABP8U905_9ACTN</name>
<dbReference type="Proteomes" id="UP001501442">
    <property type="component" value="Unassembled WGS sequence"/>
</dbReference>
<dbReference type="EMBL" id="BAABHK010000003">
    <property type="protein sequence ID" value="GAA4624359.1"/>
    <property type="molecule type" value="Genomic_DNA"/>
</dbReference>
<dbReference type="Pfam" id="PF13238">
    <property type="entry name" value="AAA_18"/>
    <property type="match status" value="1"/>
</dbReference>
<accession>A0ABP8U905</accession>
<dbReference type="InterPro" id="IPR027417">
    <property type="entry name" value="P-loop_NTPase"/>
</dbReference>
<dbReference type="Gene3D" id="3.40.50.300">
    <property type="entry name" value="P-loop containing nucleotide triphosphate hydrolases"/>
    <property type="match status" value="1"/>
</dbReference>
<organism evidence="1 2">
    <name type="scientific">Actinoallomurus vinaceus</name>
    <dbReference type="NCBI Taxonomy" id="1080074"/>
    <lineage>
        <taxon>Bacteria</taxon>
        <taxon>Bacillati</taxon>
        <taxon>Actinomycetota</taxon>
        <taxon>Actinomycetes</taxon>
        <taxon>Streptosporangiales</taxon>
        <taxon>Thermomonosporaceae</taxon>
        <taxon>Actinoallomurus</taxon>
    </lineage>
</organism>
<keyword evidence="2" id="KW-1185">Reference proteome</keyword>
<gene>
    <name evidence="1" type="ORF">GCM10023196_024180</name>
</gene>
<reference evidence="2" key="1">
    <citation type="journal article" date="2019" name="Int. J. Syst. Evol. Microbiol.">
        <title>The Global Catalogue of Microorganisms (GCM) 10K type strain sequencing project: providing services to taxonomists for standard genome sequencing and annotation.</title>
        <authorList>
            <consortium name="The Broad Institute Genomics Platform"/>
            <consortium name="The Broad Institute Genome Sequencing Center for Infectious Disease"/>
            <person name="Wu L."/>
            <person name="Ma J."/>
        </authorList>
    </citation>
    <scope>NUCLEOTIDE SEQUENCE [LARGE SCALE GENOMIC DNA]</scope>
    <source>
        <strain evidence="2">JCM 17939</strain>
    </source>
</reference>
<protein>
    <submittedName>
        <fullName evidence="1">AAA family ATPase</fullName>
    </submittedName>
</protein>
<evidence type="ECO:0000313" key="1">
    <source>
        <dbReference type="EMBL" id="GAA4624359.1"/>
    </source>
</evidence>
<dbReference type="SUPFAM" id="SSF52540">
    <property type="entry name" value="P-loop containing nucleoside triphosphate hydrolases"/>
    <property type="match status" value="1"/>
</dbReference>
<comment type="caution">
    <text evidence="1">The sequence shown here is derived from an EMBL/GenBank/DDBJ whole genome shotgun (WGS) entry which is preliminary data.</text>
</comment>
<sequence>MIRELGALLREAPPRAGRTRVIAIDGRSGSGKSTVAALLREELDAPVVGLEGLYGGWDGLEHGVDLLVSEVLEPLAAGRAARVPHYDWIDQVWGDAIELSPPGLLIVEGVGAGARRAARHASVLVWLEAADRTRRRRALDRDGDTYLPHWERWAAQEAAMLDREATRDRADAVVRTDATPSQRLDLGALRFERRPGAAR</sequence>
<evidence type="ECO:0000313" key="2">
    <source>
        <dbReference type="Proteomes" id="UP001501442"/>
    </source>
</evidence>